<keyword evidence="4 7" id="KW-0808">Transferase</keyword>
<dbReference type="SUPFAM" id="SSF53448">
    <property type="entry name" value="Nucleotide-diphospho-sugar transferases"/>
    <property type="match status" value="1"/>
</dbReference>
<dbReference type="OrthoDB" id="9803871at2"/>
<dbReference type="InterPro" id="IPR005771">
    <property type="entry name" value="GalU_uridylyltTrfase_bac/arc"/>
</dbReference>
<dbReference type="InterPro" id="IPR005835">
    <property type="entry name" value="NTP_transferase_dom"/>
</dbReference>
<comment type="pathway">
    <text evidence="1">Carbohydrate metabolism; nucleotide-sugar metabolism.</text>
</comment>
<evidence type="ECO:0000256" key="7">
    <source>
        <dbReference type="RuleBase" id="RU361259"/>
    </source>
</evidence>
<dbReference type="AlphaFoldDB" id="A0A1L8WGY5"/>
<dbReference type="RefSeq" id="WP_071855803.1">
    <property type="nucleotide sequence ID" value="NZ_JXLB01000015.1"/>
</dbReference>
<comment type="caution">
    <text evidence="9">The sequence shown here is derived from an EMBL/GenBank/DDBJ whole genome shotgun (WGS) entry which is preliminary data.</text>
</comment>
<evidence type="ECO:0000259" key="8">
    <source>
        <dbReference type="Pfam" id="PF00483"/>
    </source>
</evidence>
<dbReference type="Proteomes" id="UP000182152">
    <property type="component" value="Unassembled WGS sequence"/>
</dbReference>
<evidence type="ECO:0000313" key="10">
    <source>
        <dbReference type="Proteomes" id="UP000182152"/>
    </source>
</evidence>
<dbReference type="NCBIfam" id="TIGR01099">
    <property type="entry name" value="galU"/>
    <property type="match status" value="1"/>
</dbReference>
<organism evidence="9 10">
    <name type="scientific">Enterococcus ratti</name>
    <dbReference type="NCBI Taxonomy" id="150033"/>
    <lineage>
        <taxon>Bacteria</taxon>
        <taxon>Bacillati</taxon>
        <taxon>Bacillota</taxon>
        <taxon>Bacilli</taxon>
        <taxon>Lactobacillales</taxon>
        <taxon>Enterococcaceae</taxon>
        <taxon>Enterococcus</taxon>
    </lineage>
</organism>
<comment type="catalytic activity">
    <reaction evidence="6 7">
        <text>alpha-D-glucose 1-phosphate + UTP + H(+) = UDP-alpha-D-glucose + diphosphate</text>
        <dbReference type="Rhea" id="RHEA:19889"/>
        <dbReference type="ChEBI" id="CHEBI:15378"/>
        <dbReference type="ChEBI" id="CHEBI:33019"/>
        <dbReference type="ChEBI" id="CHEBI:46398"/>
        <dbReference type="ChEBI" id="CHEBI:58601"/>
        <dbReference type="ChEBI" id="CHEBI:58885"/>
        <dbReference type="EC" id="2.7.7.9"/>
    </reaction>
</comment>
<dbReference type="EC" id="2.7.7.9" evidence="3 7"/>
<gene>
    <name evidence="9" type="ORF">RV14_GL000645</name>
</gene>
<dbReference type="STRING" id="150033.RV14_GL000645"/>
<dbReference type="InterPro" id="IPR029044">
    <property type="entry name" value="Nucleotide-diphossugar_trans"/>
</dbReference>
<proteinExistence type="inferred from homology"/>
<dbReference type="Pfam" id="PF00483">
    <property type="entry name" value="NTP_transferase"/>
    <property type="match status" value="1"/>
</dbReference>
<evidence type="ECO:0000256" key="5">
    <source>
        <dbReference type="ARBA" id="ARBA00022695"/>
    </source>
</evidence>
<comment type="similarity">
    <text evidence="2 7">Belongs to the UDPGP type 2 family.</text>
</comment>
<evidence type="ECO:0000256" key="1">
    <source>
        <dbReference type="ARBA" id="ARBA00005136"/>
    </source>
</evidence>
<evidence type="ECO:0000256" key="2">
    <source>
        <dbReference type="ARBA" id="ARBA00006890"/>
    </source>
</evidence>
<dbReference type="UniPathway" id="UPA00215"/>
<dbReference type="CDD" id="cd02541">
    <property type="entry name" value="UGPase_prokaryotic"/>
    <property type="match status" value="1"/>
</dbReference>
<sequence>MKVKKAIIPAGGLGTHFLPATKAMAKETLPIVDKPIIQFVVEEALDSGIEDILIVTGREKRTIEDHFDANLELEVNLQDKEKMDLLKMVKKTENVHLHFIRQSRSKGLGHAVLQAKAFVGNEPFVVLLGDDLMVDQIPLTKQLMLDYEVTHCPTIAAMEVSPEDTSKYGIIDSVIEEKTGRYQVKKLVEKPLPEDSPCNFAIIGRYLLTPEIFPILERQKPSVDNEIQLMDAINHLKYGQKVYARAFKGKRYDVSDKFGYIKANVEYGLHHFEVAEALKDYLVRLSKEL</sequence>
<dbReference type="EMBL" id="JXLB01000015">
    <property type="protein sequence ID" value="OJG80276.1"/>
    <property type="molecule type" value="Genomic_DNA"/>
</dbReference>
<evidence type="ECO:0000256" key="4">
    <source>
        <dbReference type="ARBA" id="ARBA00022679"/>
    </source>
</evidence>
<name>A0A1L8WGY5_9ENTE</name>
<dbReference type="GO" id="GO:0006011">
    <property type="term" value="P:UDP-alpha-D-glucose metabolic process"/>
    <property type="evidence" value="ECO:0007669"/>
    <property type="project" value="InterPro"/>
</dbReference>
<feature type="domain" description="Nucleotidyl transferase" evidence="8">
    <location>
        <begin position="5"/>
        <end position="266"/>
    </location>
</feature>
<keyword evidence="10" id="KW-1185">Reference proteome</keyword>
<evidence type="ECO:0000256" key="3">
    <source>
        <dbReference type="ARBA" id="ARBA00012415"/>
    </source>
</evidence>
<evidence type="ECO:0000256" key="6">
    <source>
        <dbReference type="ARBA" id="ARBA00048128"/>
    </source>
</evidence>
<dbReference type="PANTHER" id="PTHR43197:SF1">
    <property type="entry name" value="UTP--GLUCOSE-1-PHOSPHATE URIDYLYLTRANSFERASE"/>
    <property type="match status" value="1"/>
</dbReference>
<keyword evidence="5 7" id="KW-0548">Nucleotidyltransferase</keyword>
<dbReference type="GO" id="GO:0003983">
    <property type="term" value="F:UTP:glucose-1-phosphate uridylyltransferase activity"/>
    <property type="evidence" value="ECO:0007669"/>
    <property type="project" value="UniProtKB-EC"/>
</dbReference>
<evidence type="ECO:0000313" key="9">
    <source>
        <dbReference type="EMBL" id="OJG80276.1"/>
    </source>
</evidence>
<reference evidence="9 10" key="1">
    <citation type="submission" date="2014-12" db="EMBL/GenBank/DDBJ databases">
        <title>Draft genome sequences of 29 type strains of Enterococci.</title>
        <authorList>
            <person name="Zhong Z."/>
            <person name="Sun Z."/>
            <person name="Liu W."/>
            <person name="Zhang W."/>
            <person name="Zhang H."/>
        </authorList>
    </citation>
    <scope>NUCLEOTIDE SEQUENCE [LARGE SCALE GENOMIC DNA]</scope>
    <source>
        <strain evidence="9 10">DSM 15687</strain>
    </source>
</reference>
<accession>A0A1L8WGY5</accession>
<protein>
    <recommendedName>
        <fullName evidence="3 7">UTP--glucose-1-phosphate uridylyltransferase</fullName>
        <ecNumber evidence="3 7">2.7.7.9</ecNumber>
    </recommendedName>
    <alternativeName>
        <fullName evidence="7">UDP-glucose pyrophosphorylase</fullName>
    </alternativeName>
</protein>
<dbReference type="PANTHER" id="PTHR43197">
    <property type="entry name" value="UTP--GLUCOSE-1-PHOSPHATE URIDYLYLTRANSFERASE"/>
    <property type="match status" value="1"/>
</dbReference>
<dbReference type="Gene3D" id="3.90.550.10">
    <property type="entry name" value="Spore Coat Polysaccharide Biosynthesis Protein SpsA, Chain A"/>
    <property type="match status" value="1"/>
</dbReference>